<evidence type="ECO:0000313" key="2">
    <source>
        <dbReference type="EMBL" id="CAI9094663.1"/>
    </source>
</evidence>
<dbReference type="EMBL" id="OX459119">
    <property type="protein sequence ID" value="CAI9094663.1"/>
    <property type="molecule type" value="Genomic_DNA"/>
</dbReference>
<accession>A0AAV1CJ35</accession>
<evidence type="ECO:0000256" key="1">
    <source>
        <dbReference type="SAM" id="MobiDB-lite"/>
    </source>
</evidence>
<sequence>MSSSNATSRLYGDEDPFPVVNSDEEASTTLAAGAKKKKKRIMKGCIKESKKKAKADVHITEPAMQGEKVVPPMAEKTTVPPMDPEPSNKPPAMDKDECDLDRLLDALKEMRLELVQARTKRDQALIEKDAIYGWNGRSYRGVLEGESQEDHARGVGKSSYKLSIEQLLLWESLCGALAKMCTPENITMFPGDLAIVLSKEPSEEEPILDAPDEYIGIELEDDDDAAQEEDVAETCNSGVQKNAGEASQSHPRNASSGQDTK</sequence>
<gene>
    <name evidence="2" type="ORF">OLC1_LOCUS5776</name>
</gene>
<feature type="compositionally biased region" description="Acidic residues" evidence="1">
    <location>
        <begin position="219"/>
        <end position="232"/>
    </location>
</feature>
<reference evidence="2" key="1">
    <citation type="submission" date="2023-03" db="EMBL/GenBank/DDBJ databases">
        <authorList>
            <person name="Julca I."/>
        </authorList>
    </citation>
    <scope>NUCLEOTIDE SEQUENCE</scope>
</reference>
<feature type="region of interest" description="Disordered" evidence="1">
    <location>
        <begin position="219"/>
        <end position="261"/>
    </location>
</feature>
<feature type="region of interest" description="Disordered" evidence="1">
    <location>
        <begin position="1"/>
        <end position="36"/>
    </location>
</feature>
<feature type="compositionally biased region" description="Polar residues" evidence="1">
    <location>
        <begin position="234"/>
        <end position="261"/>
    </location>
</feature>
<proteinExistence type="predicted"/>
<keyword evidence="3" id="KW-1185">Reference proteome</keyword>
<name>A0AAV1CJ35_OLDCO</name>
<dbReference type="AlphaFoldDB" id="A0AAV1CJ35"/>
<protein>
    <submittedName>
        <fullName evidence="2">OLC1v1030441C1</fullName>
    </submittedName>
</protein>
<dbReference type="Proteomes" id="UP001161247">
    <property type="component" value="Chromosome 2"/>
</dbReference>
<organism evidence="2 3">
    <name type="scientific">Oldenlandia corymbosa var. corymbosa</name>
    <dbReference type="NCBI Taxonomy" id="529605"/>
    <lineage>
        <taxon>Eukaryota</taxon>
        <taxon>Viridiplantae</taxon>
        <taxon>Streptophyta</taxon>
        <taxon>Embryophyta</taxon>
        <taxon>Tracheophyta</taxon>
        <taxon>Spermatophyta</taxon>
        <taxon>Magnoliopsida</taxon>
        <taxon>eudicotyledons</taxon>
        <taxon>Gunneridae</taxon>
        <taxon>Pentapetalae</taxon>
        <taxon>asterids</taxon>
        <taxon>lamiids</taxon>
        <taxon>Gentianales</taxon>
        <taxon>Rubiaceae</taxon>
        <taxon>Rubioideae</taxon>
        <taxon>Spermacoceae</taxon>
        <taxon>Hedyotis-Oldenlandia complex</taxon>
        <taxon>Oldenlandia</taxon>
    </lineage>
</organism>
<feature type="region of interest" description="Disordered" evidence="1">
    <location>
        <begin position="52"/>
        <end position="95"/>
    </location>
</feature>
<evidence type="ECO:0000313" key="3">
    <source>
        <dbReference type="Proteomes" id="UP001161247"/>
    </source>
</evidence>